<protein>
    <submittedName>
        <fullName evidence="1">Uncharacterized protein</fullName>
    </submittedName>
</protein>
<dbReference type="Proteomes" id="UP000646211">
    <property type="component" value="Unassembled WGS sequence"/>
</dbReference>
<gene>
    <name evidence="1" type="ORF">IR213_12075</name>
</gene>
<proteinExistence type="predicted"/>
<organism evidence="1 2">
    <name type="scientific">Flavobacterium soyangense</name>
    <dbReference type="NCBI Taxonomy" id="2023265"/>
    <lineage>
        <taxon>Bacteria</taxon>
        <taxon>Pseudomonadati</taxon>
        <taxon>Bacteroidota</taxon>
        <taxon>Flavobacteriia</taxon>
        <taxon>Flavobacteriales</taxon>
        <taxon>Flavobacteriaceae</taxon>
        <taxon>Flavobacterium</taxon>
    </lineage>
</organism>
<name>A0A930XWF3_9FLAO</name>
<dbReference type="EMBL" id="JADHEC010000028">
    <property type="protein sequence ID" value="MBF2709321.1"/>
    <property type="molecule type" value="Genomic_DNA"/>
</dbReference>
<comment type="caution">
    <text evidence="1">The sequence shown here is derived from an EMBL/GenBank/DDBJ whole genome shotgun (WGS) entry which is preliminary data.</text>
</comment>
<dbReference type="RefSeq" id="WP_194312564.1">
    <property type="nucleotide sequence ID" value="NZ_JADHEC010000028.1"/>
</dbReference>
<reference evidence="1" key="1">
    <citation type="submission" date="2020-11" db="EMBL/GenBank/DDBJ databases">
        <title>Genome of Flavobacterium soyangense.</title>
        <authorList>
            <person name="Liu Q."/>
            <person name="Xin Y.-H."/>
        </authorList>
    </citation>
    <scope>NUCLEOTIDE SEQUENCE</scope>
    <source>
        <strain evidence="1">CGMCC 1.13493</strain>
    </source>
</reference>
<sequence length="268" mass="31537">MSQKPSLIIPEIDVVKIIERSYFESIKRKFLSLDHIYFDYGTYEDGKEMISNPDLELYQIEIMSERYDEQGDPCGDYIFHSYNFYLDYFNPGIEKGKSTYLLNLKKEIKERINHKDVMLVDLFSYKKVEINSVLVKNINKDLKSDLQIYLEKIWNSILDEINLLEEKYFPSLKLNLSLSKSESLLLFHSLYLKGVFSKDTTRLDLGRFIDRNITYKKGDNYINIKNANDDLTELLPAIKTSVVRQPISNVSRQRLDDIEEGLFSFLDN</sequence>
<dbReference type="AlphaFoldDB" id="A0A930XWF3"/>
<evidence type="ECO:0000313" key="1">
    <source>
        <dbReference type="EMBL" id="MBF2709321.1"/>
    </source>
</evidence>
<accession>A0A930XWF3</accession>
<keyword evidence="2" id="KW-1185">Reference proteome</keyword>
<evidence type="ECO:0000313" key="2">
    <source>
        <dbReference type="Proteomes" id="UP000646211"/>
    </source>
</evidence>